<accession>A0ABY6FZB0</accession>
<keyword evidence="1" id="KW-1133">Transmembrane helix</keyword>
<proteinExistence type="predicted"/>
<evidence type="ECO:0000313" key="3">
    <source>
        <dbReference type="Proteomes" id="UP001164305"/>
    </source>
</evidence>
<dbReference type="NCBIfam" id="NF041635">
    <property type="entry name" value="STM3941_fam"/>
    <property type="match status" value="1"/>
</dbReference>
<feature type="transmembrane region" description="Helical" evidence="1">
    <location>
        <begin position="30"/>
        <end position="47"/>
    </location>
</feature>
<protein>
    <recommendedName>
        <fullName evidence="4">DUF3093 domain-containing protein</fullName>
    </recommendedName>
</protein>
<dbReference type="RefSeq" id="WP_263593481.1">
    <property type="nucleotide sequence ID" value="NZ_CP107020.1"/>
</dbReference>
<organism evidence="2 3">
    <name type="scientific">Brachybacterium huguangmaarense</name>
    <dbReference type="NCBI Taxonomy" id="1652028"/>
    <lineage>
        <taxon>Bacteria</taxon>
        <taxon>Bacillati</taxon>
        <taxon>Actinomycetota</taxon>
        <taxon>Actinomycetes</taxon>
        <taxon>Micrococcales</taxon>
        <taxon>Dermabacteraceae</taxon>
        <taxon>Brachybacterium</taxon>
    </lineage>
</organism>
<reference evidence="2" key="1">
    <citation type="submission" date="2022-10" db="EMBL/GenBank/DDBJ databases">
        <title>Whole-Genome Sequencing of Brachybacterium huguangmaarense BRM-3, Isolated from Betula schmidtii.</title>
        <authorList>
            <person name="Haam D."/>
        </authorList>
    </citation>
    <scope>NUCLEOTIDE SEQUENCE</scope>
    <source>
        <strain evidence="2">BRM-3</strain>
    </source>
</reference>
<evidence type="ECO:0000313" key="2">
    <source>
        <dbReference type="EMBL" id="UYG16268.1"/>
    </source>
</evidence>
<keyword evidence="3" id="KW-1185">Reference proteome</keyword>
<evidence type="ECO:0000256" key="1">
    <source>
        <dbReference type="SAM" id="Phobius"/>
    </source>
</evidence>
<gene>
    <name evidence="2" type="ORF">BRM3_11700</name>
</gene>
<sequence>MTTPKNDVDAWAAALGQGLTVPFNFSRGKTVFMIVVSLIFVLIGLAMAGGDSILWKVIGWLAVVLFAMSVVVQIRRLFRREPAIEVSPEGVTMTTAKAGTIPWSHILDVRGIKQSSNMFIELVVTTEEADRQVASGLSVGERELEDGTSQKVLWAPNGVAVSKPALCSWLHQESMARRVA</sequence>
<name>A0ABY6FZB0_9MICO</name>
<dbReference type="InterPro" id="IPR048136">
    <property type="entry name" value="STM3941-like"/>
</dbReference>
<keyword evidence="1" id="KW-0812">Transmembrane</keyword>
<feature type="transmembrane region" description="Helical" evidence="1">
    <location>
        <begin position="53"/>
        <end position="72"/>
    </location>
</feature>
<evidence type="ECO:0008006" key="4">
    <source>
        <dbReference type="Google" id="ProtNLM"/>
    </source>
</evidence>
<keyword evidence="1" id="KW-0472">Membrane</keyword>
<dbReference type="Proteomes" id="UP001164305">
    <property type="component" value="Chromosome"/>
</dbReference>
<dbReference type="EMBL" id="CP107020">
    <property type="protein sequence ID" value="UYG16268.1"/>
    <property type="molecule type" value="Genomic_DNA"/>
</dbReference>